<reference evidence="9" key="1">
    <citation type="submission" date="2025-08" db="UniProtKB">
        <authorList>
            <consortium name="Ensembl"/>
        </authorList>
    </citation>
    <scope>IDENTIFICATION</scope>
</reference>
<keyword evidence="2" id="KW-0391">Immunity</keyword>
<dbReference type="InterPro" id="IPR013783">
    <property type="entry name" value="Ig-like_fold"/>
</dbReference>
<dbReference type="SUPFAM" id="SSF48726">
    <property type="entry name" value="Immunoglobulin"/>
    <property type="match status" value="1"/>
</dbReference>
<keyword evidence="10" id="KW-1185">Reference proteome</keyword>
<evidence type="ECO:0000256" key="3">
    <source>
        <dbReference type="ARBA" id="ARBA00023130"/>
    </source>
</evidence>
<evidence type="ECO:0000256" key="5">
    <source>
        <dbReference type="ARBA" id="ARBA00023319"/>
    </source>
</evidence>
<evidence type="ECO:0000256" key="7">
    <source>
        <dbReference type="SAM" id="SignalP"/>
    </source>
</evidence>
<evidence type="ECO:0000313" key="10">
    <source>
        <dbReference type="Proteomes" id="UP000694406"/>
    </source>
</evidence>
<protein>
    <recommendedName>
        <fullName evidence="8">Ig-like domain-containing protein</fullName>
    </recommendedName>
</protein>
<dbReference type="AlphaFoldDB" id="A0A8C5WX23"/>
<keyword evidence="4" id="KW-0675">Receptor</keyword>
<dbReference type="Ensembl" id="ENSLLTT00000020670.1">
    <property type="protein sequence ID" value="ENSLLTP00000019929.1"/>
    <property type="gene ID" value="ENSLLTG00000014956.1"/>
</dbReference>
<evidence type="ECO:0000256" key="2">
    <source>
        <dbReference type="ARBA" id="ARBA00022859"/>
    </source>
</evidence>
<dbReference type="GeneTree" id="ENSGT00990000205915"/>
<keyword evidence="3" id="KW-1064">Adaptive immunity</keyword>
<dbReference type="PANTHER" id="PTHR19343:SF13">
    <property type="entry name" value="T CELL RECEPTOR ALPHA VARIABLE 21"/>
    <property type="match status" value="1"/>
</dbReference>
<proteinExistence type="predicted"/>
<feature type="signal peptide" evidence="7">
    <location>
        <begin position="1"/>
        <end position="21"/>
    </location>
</feature>
<reference evidence="9" key="2">
    <citation type="submission" date="2025-09" db="UniProtKB">
        <authorList>
            <consortium name="Ensembl"/>
        </authorList>
    </citation>
    <scope>IDENTIFICATION</scope>
</reference>
<feature type="chain" id="PRO_5034342841" description="Ig-like domain-containing protein" evidence="7">
    <location>
        <begin position="22"/>
        <end position="125"/>
    </location>
</feature>
<dbReference type="GO" id="GO:0042605">
    <property type="term" value="F:peptide antigen binding"/>
    <property type="evidence" value="ECO:0007669"/>
    <property type="project" value="TreeGrafter"/>
</dbReference>
<dbReference type="InterPro" id="IPR013106">
    <property type="entry name" value="Ig_V-set"/>
</dbReference>
<dbReference type="InterPro" id="IPR036179">
    <property type="entry name" value="Ig-like_dom_sf"/>
</dbReference>
<dbReference type="Pfam" id="PF07686">
    <property type="entry name" value="V-set"/>
    <property type="match status" value="1"/>
</dbReference>
<accession>A0A8C5WX23</accession>
<dbReference type="GO" id="GO:0042101">
    <property type="term" value="C:T cell receptor complex"/>
    <property type="evidence" value="ECO:0007669"/>
    <property type="project" value="UniProtKB-KW"/>
</dbReference>
<dbReference type="Gene3D" id="2.60.40.10">
    <property type="entry name" value="Immunoglobulins"/>
    <property type="match status" value="1"/>
</dbReference>
<evidence type="ECO:0000256" key="6">
    <source>
        <dbReference type="ARBA" id="ARBA00043266"/>
    </source>
</evidence>
<dbReference type="PROSITE" id="PS50835">
    <property type="entry name" value="IG_LIKE"/>
    <property type="match status" value="1"/>
</dbReference>
<keyword evidence="1 7" id="KW-0732">Signal</keyword>
<evidence type="ECO:0000259" key="8">
    <source>
        <dbReference type="PROSITE" id="PS50835"/>
    </source>
</evidence>
<sequence>HVRINESLIMCLLKYACFVSGQATITPKQQFISVKEGDSTLLNCSYQGTQYSLQWYRKYPGGQPEFMVLLSTSGTKKKENVKMTLDMVEKITSLCLKTTQLKDSAVYFCAIRYSGRKTLPGCLQR</sequence>
<dbReference type="GO" id="GO:0002250">
    <property type="term" value="P:adaptive immune response"/>
    <property type="evidence" value="ECO:0007669"/>
    <property type="project" value="UniProtKB-KW"/>
</dbReference>
<evidence type="ECO:0000313" key="9">
    <source>
        <dbReference type="Ensembl" id="ENSLLTP00000019929.1"/>
    </source>
</evidence>
<dbReference type="InterPro" id="IPR051006">
    <property type="entry name" value="TCR_variable_domain"/>
</dbReference>
<dbReference type="PANTHER" id="PTHR19343">
    <property type="entry name" value="T CELL RECEPTOR ALPHA VARIABLE 1-2"/>
    <property type="match status" value="1"/>
</dbReference>
<dbReference type="SMART" id="SM00406">
    <property type="entry name" value="IGv"/>
    <property type="match status" value="1"/>
</dbReference>
<evidence type="ECO:0000256" key="4">
    <source>
        <dbReference type="ARBA" id="ARBA00023170"/>
    </source>
</evidence>
<evidence type="ECO:0000256" key="1">
    <source>
        <dbReference type="ARBA" id="ARBA00022729"/>
    </source>
</evidence>
<name>A0A8C5WX23_LATLA</name>
<feature type="domain" description="Ig-like" evidence="8">
    <location>
        <begin position="27"/>
        <end position="120"/>
    </location>
</feature>
<keyword evidence="6" id="KW-1279">T cell receptor</keyword>
<keyword evidence="5" id="KW-0393">Immunoglobulin domain</keyword>
<dbReference type="Proteomes" id="UP000694406">
    <property type="component" value="Unplaced"/>
</dbReference>
<dbReference type="InterPro" id="IPR007110">
    <property type="entry name" value="Ig-like_dom"/>
</dbReference>
<organism evidence="9 10">
    <name type="scientific">Laticauda laticaudata</name>
    <name type="common">Blue-ringed sea krait</name>
    <name type="synonym">Blue-lipped sea krait</name>
    <dbReference type="NCBI Taxonomy" id="8630"/>
    <lineage>
        <taxon>Eukaryota</taxon>
        <taxon>Metazoa</taxon>
        <taxon>Chordata</taxon>
        <taxon>Craniata</taxon>
        <taxon>Vertebrata</taxon>
        <taxon>Euteleostomi</taxon>
        <taxon>Lepidosauria</taxon>
        <taxon>Squamata</taxon>
        <taxon>Bifurcata</taxon>
        <taxon>Unidentata</taxon>
        <taxon>Episquamata</taxon>
        <taxon>Toxicofera</taxon>
        <taxon>Serpentes</taxon>
        <taxon>Colubroidea</taxon>
        <taxon>Elapidae</taxon>
        <taxon>Laticaudinae</taxon>
        <taxon>Laticauda</taxon>
    </lineage>
</organism>